<protein>
    <submittedName>
        <fullName evidence="1">Uncharacterized protein</fullName>
    </submittedName>
</protein>
<comment type="caution">
    <text evidence="1">The sequence shown here is derived from an EMBL/GenBank/DDBJ whole genome shotgun (WGS) entry which is preliminary data.</text>
</comment>
<sequence length="99" mass="10582">GQFQVAMTYDAVGRSTLDPASVALGACTGSISFFRLVLLIFDPCDPPSTTDLTVGTVVEKITIDQAWLDEDGFSENEEANEVTFSGQAIVDKVLIEPVP</sequence>
<organism evidence="1">
    <name type="scientific">marine sediment metagenome</name>
    <dbReference type="NCBI Taxonomy" id="412755"/>
    <lineage>
        <taxon>unclassified sequences</taxon>
        <taxon>metagenomes</taxon>
        <taxon>ecological metagenomes</taxon>
    </lineage>
</organism>
<proteinExistence type="predicted"/>
<feature type="non-terminal residue" evidence="1">
    <location>
        <position position="1"/>
    </location>
</feature>
<evidence type="ECO:0000313" key="1">
    <source>
        <dbReference type="EMBL" id="KKL47464.1"/>
    </source>
</evidence>
<dbReference type="AlphaFoldDB" id="A0A0F9CEH6"/>
<accession>A0A0F9CEH6</accession>
<gene>
    <name evidence="1" type="ORF">LCGC14_2335300</name>
</gene>
<name>A0A0F9CEH6_9ZZZZ</name>
<dbReference type="EMBL" id="LAZR01033654">
    <property type="protein sequence ID" value="KKL47464.1"/>
    <property type="molecule type" value="Genomic_DNA"/>
</dbReference>
<reference evidence="1" key="1">
    <citation type="journal article" date="2015" name="Nature">
        <title>Complex archaea that bridge the gap between prokaryotes and eukaryotes.</title>
        <authorList>
            <person name="Spang A."/>
            <person name="Saw J.H."/>
            <person name="Jorgensen S.L."/>
            <person name="Zaremba-Niedzwiedzka K."/>
            <person name="Martijn J."/>
            <person name="Lind A.E."/>
            <person name="van Eijk R."/>
            <person name="Schleper C."/>
            <person name="Guy L."/>
            <person name="Ettema T.J."/>
        </authorList>
    </citation>
    <scope>NUCLEOTIDE SEQUENCE</scope>
</reference>